<evidence type="ECO:0000256" key="4">
    <source>
        <dbReference type="ARBA" id="ARBA00023134"/>
    </source>
</evidence>
<evidence type="ECO:0000256" key="7">
    <source>
        <dbReference type="PIRSR" id="PIRSR601019-2"/>
    </source>
</evidence>
<dbReference type="GO" id="GO:0001664">
    <property type="term" value="F:G protein-coupled receptor binding"/>
    <property type="evidence" value="ECO:0007669"/>
    <property type="project" value="InterPro"/>
</dbReference>
<feature type="compositionally biased region" description="Polar residues" evidence="8">
    <location>
        <begin position="1"/>
        <end position="22"/>
    </location>
</feature>
<dbReference type="FunFam" id="1.10.400.10:FF:000002">
    <property type="entry name" value="guanine nucleotide-binding protein G(Q) subunit alpha"/>
    <property type="match status" value="1"/>
</dbReference>
<dbReference type="OMA" id="GKKDYMP"/>
<dbReference type="FunFam" id="3.40.50.300:FF:000563">
    <property type="entry name" value="Guanine nucleotide-binding protein alpha subunit"/>
    <property type="match status" value="1"/>
</dbReference>
<keyword evidence="2 6" id="KW-0547">Nucleotide-binding</keyword>
<sequence length="352" mass="40132">MGCTSSKQLGQEQVRSNQIDQQLKNEKENAPEIKILLLGAGESGKSTVLKQMKLLHGGGFTKEDSYTFREAVMTNIISSMQSILQSMPRMGIILDDSANEEHAAIILRVPSHYGSPTLAGNHYIALKALWQDLGVQKCVANSNRFQLLDSATYYFNGLDRISSPDYEPTDQDILRTRVKTTGITETVFHMDGPIFRMIDVGGQRSERKKWIHCFEGITAILYLIAISEYDQNLIEDETVNRMYEALNLFESVCNSKWFRKTSVILFLNKTDVFKSKIQRSPISNYFPDYRGGEDFDKGLSYFRDRFENLNKHSHKNIYSHFTCATDTSNMRFVMAAVRDILMQGNLRQVGLL</sequence>
<feature type="region of interest" description="Disordered" evidence="8">
    <location>
        <begin position="1"/>
        <end position="25"/>
    </location>
</feature>
<keyword evidence="10" id="KW-1185">Reference proteome</keyword>
<evidence type="ECO:0000256" key="2">
    <source>
        <dbReference type="ARBA" id="ARBA00022741"/>
    </source>
</evidence>
<evidence type="ECO:0000256" key="6">
    <source>
        <dbReference type="PIRSR" id="PIRSR601019-1"/>
    </source>
</evidence>
<dbReference type="AlphaFoldDB" id="A0A137PIN7"/>
<dbReference type="PROSITE" id="PS51882">
    <property type="entry name" value="G_ALPHA"/>
    <property type="match status" value="1"/>
</dbReference>
<protein>
    <submittedName>
        <fullName evidence="9">Guanine nucleotide binding protein, alpha subunit</fullName>
    </submittedName>
</protein>
<name>A0A137PIN7_CONC2</name>
<keyword evidence="3 7" id="KW-0460">Magnesium</keyword>
<dbReference type="Pfam" id="PF00503">
    <property type="entry name" value="G-alpha"/>
    <property type="match status" value="1"/>
</dbReference>
<dbReference type="GO" id="GO:0007188">
    <property type="term" value="P:adenylate cyclase-modulating G protein-coupled receptor signaling pathway"/>
    <property type="evidence" value="ECO:0007669"/>
    <property type="project" value="TreeGrafter"/>
</dbReference>
<dbReference type="SMART" id="SM00275">
    <property type="entry name" value="G_alpha"/>
    <property type="match status" value="1"/>
</dbReference>
<evidence type="ECO:0000313" key="9">
    <source>
        <dbReference type="EMBL" id="KXN74801.1"/>
    </source>
</evidence>
<dbReference type="PRINTS" id="PR00318">
    <property type="entry name" value="GPROTEINA"/>
</dbReference>
<dbReference type="InterPro" id="IPR027417">
    <property type="entry name" value="P-loop_NTPase"/>
</dbReference>
<dbReference type="GO" id="GO:0046872">
    <property type="term" value="F:metal ion binding"/>
    <property type="evidence" value="ECO:0007669"/>
    <property type="project" value="UniProtKB-KW"/>
</dbReference>
<dbReference type="SUPFAM" id="SSF52540">
    <property type="entry name" value="P-loop containing nucleoside triphosphate hydrolases"/>
    <property type="match status" value="1"/>
</dbReference>
<evidence type="ECO:0000256" key="5">
    <source>
        <dbReference type="ARBA" id="ARBA00023224"/>
    </source>
</evidence>
<feature type="binding site" evidence="6">
    <location>
        <begin position="149"/>
        <end position="150"/>
    </location>
    <ligand>
        <name>GTP</name>
        <dbReference type="ChEBI" id="CHEBI:37565"/>
    </ligand>
</feature>
<dbReference type="Proteomes" id="UP000070444">
    <property type="component" value="Unassembled WGS sequence"/>
</dbReference>
<dbReference type="PANTHER" id="PTHR10218">
    <property type="entry name" value="GTP-BINDING PROTEIN ALPHA SUBUNIT"/>
    <property type="match status" value="1"/>
</dbReference>
<accession>A0A137PIN7</accession>
<dbReference type="GO" id="GO:0005525">
    <property type="term" value="F:GTP binding"/>
    <property type="evidence" value="ECO:0007669"/>
    <property type="project" value="UniProtKB-KW"/>
</dbReference>
<dbReference type="GO" id="GO:0005737">
    <property type="term" value="C:cytoplasm"/>
    <property type="evidence" value="ECO:0007669"/>
    <property type="project" value="TreeGrafter"/>
</dbReference>
<gene>
    <name evidence="9" type="ORF">CONCODRAFT_34166</name>
</gene>
<dbReference type="GO" id="GO:0031683">
    <property type="term" value="F:G-protein beta/gamma-subunit complex binding"/>
    <property type="evidence" value="ECO:0007669"/>
    <property type="project" value="InterPro"/>
</dbReference>
<dbReference type="SUPFAM" id="SSF47895">
    <property type="entry name" value="Transducin (alpha subunit), insertion domain"/>
    <property type="match status" value="1"/>
</dbReference>
<keyword evidence="5" id="KW-0807">Transducer</keyword>
<feature type="binding site" evidence="6">
    <location>
        <begin position="174"/>
        <end position="180"/>
    </location>
    <ligand>
        <name>GTP</name>
        <dbReference type="ChEBI" id="CHEBI:37565"/>
    </ligand>
</feature>
<dbReference type="FunFam" id="3.40.50.300:FF:000692">
    <property type="entry name" value="Guanine nucleotide-binding protein subunit alpha"/>
    <property type="match status" value="1"/>
</dbReference>
<dbReference type="GO" id="GO:0005834">
    <property type="term" value="C:heterotrimeric G-protein complex"/>
    <property type="evidence" value="ECO:0007669"/>
    <property type="project" value="InterPro"/>
</dbReference>
<feature type="binding site" evidence="6">
    <location>
        <begin position="268"/>
        <end position="271"/>
    </location>
    <ligand>
        <name>GTP</name>
        <dbReference type="ChEBI" id="CHEBI:37565"/>
    </ligand>
</feature>
<dbReference type="OrthoDB" id="5817230at2759"/>
<keyword evidence="4 6" id="KW-0342">GTP-binding</keyword>
<reference evidence="9 10" key="1">
    <citation type="journal article" date="2015" name="Genome Biol. Evol.">
        <title>Phylogenomic analyses indicate that early fungi evolved digesting cell walls of algal ancestors of land plants.</title>
        <authorList>
            <person name="Chang Y."/>
            <person name="Wang S."/>
            <person name="Sekimoto S."/>
            <person name="Aerts A.L."/>
            <person name="Choi C."/>
            <person name="Clum A."/>
            <person name="LaButti K.M."/>
            <person name="Lindquist E.A."/>
            <person name="Yee Ngan C."/>
            <person name="Ohm R.A."/>
            <person name="Salamov A.A."/>
            <person name="Grigoriev I.V."/>
            <person name="Spatafora J.W."/>
            <person name="Berbee M.L."/>
        </authorList>
    </citation>
    <scope>NUCLEOTIDE SEQUENCE [LARGE SCALE GENOMIC DNA]</scope>
    <source>
        <strain evidence="9 10">NRRL 28638</strain>
    </source>
</reference>
<dbReference type="GO" id="GO:0003924">
    <property type="term" value="F:GTPase activity"/>
    <property type="evidence" value="ECO:0007669"/>
    <property type="project" value="InterPro"/>
</dbReference>
<proteinExistence type="predicted"/>
<organism evidence="9 10">
    <name type="scientific">Conidiobolus coronatus (strain ATCC 28846 / CBS 209.66 / NRRL 28638)</name>
    <name type="common">Delacroixia coronata</name>
    <dbReference type="NCBI Taxonomy" id="796925"/>
    <lineage>
        <taxon>Eukaryota</taxon>
        <taxon>Fungi</taxon>
        <taxon>Fungi incertae sedis</taxon>
        <taxon>Zoopagomycota</taxon>
        <taxon>Entomophthoromycotina</taxon>
        <taxon>Entomophthoromycetes</taxon>
        <taxon>Entomophthorales</taxon>
        <taxon>Ancylistaceae</taxon>
        <taxon>Conidiobolus</taxon>
    </lineage>
</organism>
<dbReference type="PANTHER" id="PTHR10218:SF302">
    <property type="entry name" value="GUANINE NUCLEOTIDE-BINDING PROTEIN ALPHA-5 SUBUNIT"/>
    <property type="match status" value="1"/>
</dbReference>
<dbReference type="STRING" id="796925.A0A137PIN7"/>
<evidence type="ECO:0000313" key="10">
    <source>
        <dbReference type="Proteomes" id="UP000070444"/>
    </source>
</evidence>
<feature type="binding site" evidence="6">
    <location>
        <position position="324"/>
    </location>
    <ligand>
        <name>GTP</name>
        <dbReference type="ChEBI" id="CHEBI:37565"/>
    </ligand>
</feature>
<feature type="binding site" evidence="7">
    <location>
        <position position="180"/>
    </location>
    <ligand>
        <name>Mg(2+)</name>
        <dbReference type="ChEBI" id="CHEBI:18420"/>
    </ligand>
</feature>
<feature type="binding site" evidence="6">
    <location>
        <begin position="42"/>
        <end position="47"/>
    </location>
    <ligand>
        <name>GTP</name>
        <dbReference type="ChEBI" id="CHEBI:37565"/>
    </ligand>
</feature>
<dbReference type="InterPro" id="IPR011025">
    <property type="entry name" value="GproteinA_insert"/>
</dbReference>
<evidence type="ECO:0000256" key="1">
    <source>
        <dbReference type="ARBA" id="ARBA00022723"/>
    </source>
</evidence>
<dbReference type="Gene3D" id="3.40.50.300">
    <property type="entry name" value="P-loop containing nucleotide triphosphate hydrolases"/>
    <property type="match status" value="1"/>
</dbReference>
<dbReference type="EMBL" id="KQ964420">
    <property type="protein sequence ID" value="KXN74801.1"/>
    <property type="molecule type" value="Genomic_DNA"/>
</dbReference>
<dbReference type="InterPro" id="IPR001019">
    <property type="entry name" value="Gprotein_alpha_su"/>
</dbReference>
<feature type="binding site" evidence="6">
    <location>
        <begin position="199"/>
        <end position="203"/>
    </location>
    <ligand>
        <name>GTP</name>
        <dbReference type="ChEBI" id="CHEBI:37565"/>
    </ligand>
</feature>
<evidence type="ECO:0000256" key="3">
    <source>
        <dbReference type="ARBA" id="ARBA00022842"/>
    </source>
</evidence>
<feature type="binding site" evidence="7">
    <location>
        <position position="46"/>
    </location>
    <ligand>
        <name>Mg(2+)</name>
        <dbReference type="ChEBI" id="CHEBI:18420"/>
    </ligand>
</feature>
<dbReference type="PRINTS" id="PR01241">
    <property type="entry name" value="GPROTEINAFNG"/>
</dbReference>
<evidence type="ECO:0000256" key="8">
    <source>
        <dbReference type="SAM" id="MobiDB-lite"/>
    </source>
</evidence>
<dbReference type="Gene3D" id="1.10.400.10">
    <property type="entry name" value="GI Alpha 1, domain 2-like"/>
    <property type="match status" value="1"/>
</dbReference>
<dbReference type="InterPro" id="IPR002975">
    <property type="entry name" value="Fungi_Gprotein_alpha"/>
</dbReference>
<keyword evidence="1 7" id="KW-0479">Metal-binding</keyword>
<dbReference type="CDD" id="cd00066">
    <property type="entry name" value="G-alpha"/>
    <property type="match status" value="1"/>
</dbReference>